<reference evidence="3" key="1">
    <citation type="submission" date="2020-10" db="EMBL/GenBank/DDBJ databases">
        <authorList>
            <person name="Gilroy R."/>
        </authorList>
    </citation>
    <scope>NUCLEOTIDE SEQUENCE</scope>
    <source>
        <strain evidence="3">ChiHjej9B8-7071</strain>
    </source>
</reference>
<keyword evidence="3" id="KW-0482">Metalloprotease</keyword>
<dbReference type="InterPro" id="IPR003675">
    <property type="entry name" value="Rce1/LyrA-like_dom"/>
</dbReference>
<evidence type="ECO:0000256" key="1">
    <source>
        <dbReference type="SAM" id="Phobius"/>
    </source>
</evidence>
<dbReference type="InterPro" id="IPR052710">
    <property type="entry name" value="CAAX_protease"/>
</dbReference>
<evidence type="ECO:0000259" key="2">
    <source>
        <dbReference type="Pfam" id="PF02517"/>
    </source>
</evidence>
<accession>A0A9D1A8V6</accession>
<dbReference type="GO" id="GO:0008237">
    <property type="term" value="F:metallopeptidase activity"/>
    <property type="evidence" value="ECO:0007669"/>
    <property type="project" value="UniProtKB-KW"/>
</dbReference>
<feature type="transmembrane region" description="Helical" evidence="1">
    <location>
        <begin position="162"/>
        <end position="182"/>
    </location>
</feature>
<dbReference type="GO" id="GO:0080120">
    <property type="term" value="P:CAAX-box protein maturation"/>
    <property type="evidence" value="ECO:0007669"/>
    <property type="project" value="UniProtKB-ARBA"/>
</dbReference>
<proteinExistence type="predicted"/>
<keyword evidence="1" id="KW-0812">Transmembrane</keyword>
<feature type="transmembrane region" description="Helical" evidence="1">
    <location>
        <begin position="129"/>
        <end position="150"/>
    </location>
</feature>
<dbReference type="PANTHER" id="PTHR36435">
    <property type="entry name" value="SLR1288 PROTEIN"/>
    <property type="match status" value="1"/>
</dbReference>
<keyword evidence="1" id="KW-1133">Transmembrane helix</keyword>
<name>A0A9D1A8V6_9FIRM</name>
<dbReference type="AlphaFoldDB" id="A0A9D1A8V6"/>
<feature type="transmembrane region" description="Helical" evidence="1">
    <location>
        <begin position="50"/>
        <end position="72"/>
    </location>
</feature>
<feature type="domain" description="CAAX prenyl protease 2/Lysostaphin resistance protein A-like" evidence="2">
    <location>
        <begin position="128"/>
        <end position="226"/>
    </location>
</feature>
<comment type="caution">
    <text evidence="3">The sequence shown here is derived from an EMBL/GenBank/DDBJ whole genome shotgun (WGS) entry which is preliminary data.</text>
</comment>
<keyword evidence="1" id="KW-0472">Membrane</keyword>
<evidence type="ECO:0000313" key="4">
    <source>
        <dbReference type="Proteomes" id="UP000824258"/>
    </source>
</evidence>
<evidence type="ECO:0000313" key="3">
    <source>
        <dbReference type="EMBL" id="HIR09855.1"/>
    </source>
</evidence>
<protein>
    <submittedName>
        <fullName evidence="3">CPBP family intramembrane metalloprotease</fullName>
    </submittedName>
</protein>
<feature type="transmembrane region" description="Helical" evidence="1">
    <location>
        <begin position="21"/>
        <end position="44"/>
    </location>
</feature>
<feature type="transmembrane region" description="Helical" evidence="1">
    <location>
        <begin position="213"/>
        <end position="233"/>
    </location>
</feature>
<dbReference type="EMBL" id="DVGD01000175">
    <property type="protein sequence ID" value="HIR09855.1"/>
    <property type="molecule type" value="Genomic_DNA"/>
</dbReference>
<keyword evidence="3" id="KW-0645">Protease</keyword>
<sequence>MANTKSYSLGPGLSTAETVAGYCYLPFYVVLLAMLIEFVSGYFHLGLSTLQINICYFVINTIVVWIIFHNFLLRSLRGTRFWELVQALILGFVLYYAGNYVLSLALHLLRITVATYNDDTVQALASENYAVMVICSVILAPMVEETLVRGLLFGSIRRKSRIAAYVVTILFFAMIHVWQYFLLYDWKSVLLAALPYLPAGIALGWTYEKSNTIWAPILLHMAINAISFGVMSFR</sequence>
<gene>
    <name evidence="3" type="ORF">IAA70_05590</name>
</gene>
<feature type="transmembrane region" description="Helical" evidence="1">
    <location>
        <begin position="188"/>
        <end position="206"/>
    </location>
</feature>
<organism evidence="3 4">
    <name type="scientific">Candidatus Avoscillospira stercoripullorum</name>
    <dbReference type="NCBI Taxonomy" id="2840709"/>
    <lineage>
        <taxon>Bacteria</taxon>
        <taxon>Bacillati</taxon>
        <taxon>Bacillota</taxon>
        <taxon>Clostridia</taxon>
        <taxon>Eubacteriales</taxon>
        <taxon>Oscillospiraceae</taxon>
        <taxon>Oscillospiraceae incertae sedis</taxon>
        <taxon>Candidatus Avoscillospira</taxon>
    </lineage>
</organism>
<dbReference type="GO" id="GO:0004175">
    <property type="term" value="F:endopeptidase activity"/>
    <property type="evidence" value="ECO:0007669"/>
    <property type="project" value="UniProtKB-ARBA"/>
</dbReference>
<reference evidence="3" key="2">
    <citation type="journal article" date="2021" name="PeerJ">
        <title>Extensive microbial diversity within the chicken gut microbiome revealed by metagenomics and culture.</title>
        <authorList>
            <person name="Gilroy R."/>
            <person name="Ravi A."/>
            <person name="Getino M."/>
            <person name="Pursley I."/>
            <person name="Horton D.L."/>
            <person name="Alikhan N.F."/>
            <person name="Baker D."/>
            <person name="Gharbi K."/>
            <person name="Hall N."/>
            <person name="Watson M."/>
            <person name="Adriaenssens E.M."/>
            <person name="Foster-Nyarko E."/>
            <person name="Jarju S."/>
            <person name="Secka A."/>
            <person name="Antonio M."/>
            <person name="Oren A."/>
            <person name="Chaudhuri R.R."/>
            <person name="La Ragione R."/>
            <person name="Hildebrand F."/>
            <person name="Pallen M.J."/>
        </authorList>
    </citation>
    <scope>NUCLEOTIDE SEQUENCE</scope>
    <source>
        <strain evidence="3">ChiHjej9B8-7071</strain>
    </source>
</reference>
<dbReference type="Proteomes" id="UP000824258">
    <property type="component" value="Unassembled WGS sequence"/>
</dbReference>
<dbReference type="PANTHER" id="PTHR36435:SF1">
    <property type="entry name" value="CAAX AMINO TERMINAL PROTEASE FAMILY PROTEIN"/>
    <property type="match status" value="1"/>
</dbReference>
<keyword evidence="3" id="KW-0378">Hydrolase</keyword>
<feature type="transmembrane region" description="Helical" evidence="1">
    <location>
        <begin position="84"/>
        <end position="109"/>
    </location>
</feature>
<dbReference type="Pfam" id="PF02517">
    <property type="entry name" value="Rce1-like"/>
    <property type="match status" value="1"/>
</dbReference>